<dbReference type="Pfam" id="PF00563">
    <property type="entry name" value="EAL"/>
    <property type="match status" value="1"/>
</dbReference>
<dbReference type="EMBL" id="CP097635">
    <property type="protein sequence ID" value="URI07247.1"/>
    <property type="molecule type" value="Genomic_DNA"/>
</dbReference>
<dbReference type="Proteomes" id="UP001056201">
    <property type="component" value="Chromosome 1"/>
</dbReference>
<dbReference type="SMART" id="SM00052">
    <property type="entry name" value="EAL"/>
    <property type="match status" value="1"/>
</dbReference>
<dbReference type="InterPro" id="IPR029151">
    <property type="entry name" value="Sensor-like_sf"/>
</dbReference>
<evidence type="ECO:0000259" key="1">
    <source>
        <dbReference type="PROSITE" id="PS50883"/>
    </source>
</evidence>
<dbReference type="SUPFAM" id="SSF141868">
    <property type="entry name" value="EAL domain-like"/>
    <property type="match status" value="1"/>
</dbReference>
<name>A0ABY4S5E9_AQUTE</name>
<evidence type="ECO:0000313" key="3">
    <source>
        <dbReference type="Proteomes" id="UP001056201"/>
    </source>
</evidence>
<organism evidence="2 3">
    <name type="scientific">Aquincola tertiaricarbonis</name>
    <dbReference type="NCBI Taxonomy" id="391953"/>
    <lineage>
        <taxon>Bacteria</taxon>
        <taxon>Pseudomonadati</taxon>
        <taxon>Pseudomonadota</taxon>
        <taxon>Betaproteobacteria</taxon>
        <taxon>Burkholderiales</taxon>
        <taxon>Sphaerotilaceae</taxon>
        <taxon>Aquincola</taxon>
    </lineage>
</organism>
<dbReference type="PANTHER" id="PTHR33121:SF76">
    <property type="entry name" value="SIGNALING PROTEIN"/>
    <property type="match status" value="1"/>
</dbReference>
<dbReference type="SUPFAM" id="SSF103190">
    <property type="entry name" value="Sensory domain-like"/>
    <property type="match status" value="1"/>
</dbReference>
<protein>
    <submittedName>
        <fullName evidence="2">EAL domain-containing protein</fullName>
    </submittedName>
</protein>
<proteinExistence type="predicted"/>
<gene>
    <name evidence="2" type="ORF">MW290_01065</name>
</gene>
<dbReference type="InterPro" id="IPR050706">
    <property type="entry name" value="Cyclic-di-GMP_PDE-like"/>
</dbReference>
<accession>A0ABY4S5E9</accession>
<dbReference type="RefSeq" id="WP_250195512.1">
    <property type="nucleotide sequence ID" value="NZ_CP097635.1"/>
</dbReference>
<keyword evidence="3" id="KW-1185">Reference proteome</keyword>
<dbReference type="Gene3D" id="3.30.450.20">
    <property type="entry name" value="PAS domain"/>
    <property type="match status" value="1"/>
</dbReference>
<dbReference type="CDD" id="cd01948">
    <property type="entry name" value="EAL"/>
    <property type="match status" value="1"/>
</dbReference>
<dbReference type="Gene3D" id="3.20.20.450">
    <property type="entry name" value="EAL domain"/>
    <property type="match status" value="1"/>
</dbReference>
<sequence>MRLGSAFQPILSLSHGRMVGWEALLRAERMADGRPLPPAELFASLRTPAQRADLDLRGLQAHLQHFAQTPAAAPGQWLFLNLDPASLQRGVAPILKAIAASALPPERLVIEVLESPMGLDGAVREGVQALREAGCLIALDDFGAGHSNFERVFELRPHIVKLDRHVLLRAKQGRGPMRIVAQMVALLHECGALVVMEGIETLQGAHVALGCDVDLVQGYFFGRPEAAAAPGSAPLARLAEAWRSFDPGLVQEPADISRRLAPHSEALSQACADLGQGEMLGPACVPFLALDGASLCYLLDDQGLQVGEAVFRPGHSMHSMGSAPQFAPLFDCSRANWSRRAYFRRALRQPGVVQVTRPYLTLQGGRMCRTLSLAFQQGDRLQVLCADLEVAPG</sequence>
<dbReference type="PANTHER" id="PTHR33121">
    <property type="entry name" value="CYCLIC DI-GMP PHOSPHODIESTERASE PDEF"/>
    <property type="match status" value="1"/>
</dbReference>
<dbReference type="InterPro" id="IPR001633">
    <property type="entry name" value="EAL_dom"/>
</dbReference>
<dbReference type="InterPro" id="IPR035919">
    <property type="entry name" value="EAL_sf"/>
</dbReference>
<feature type="domain" description="EAL" evidence="1">
    <location>
        <begin position="1"/>
        <end position="238"/>
    </location>
</feature>
<dbReference type="PROSITE" id="PS50883">
    <property type="entry name" value="EAL"/>
    <property type="match status" value="1"/>
</dbReference>
<reference evidence="2" key="1">
    <citation type="submission" date="2022-05" db="EMBL/GenBank/DDBJ databases">
        <title>An RpoN-dependent PEP-CTERM gene is involved in floc formation of an Aquincola tertiaricarbonis strain.</title>
        <authorList>
            <person name="Qiu D."/>
            <person name="Xia M."/>
        </authorList>
    </citation>
    <scope>NUCLEOTIDE SEQUENCE</scope>
    <source>
        <strain evidence="2">RN12</strain>
    </source>
</reference>
<evidence type="ECO:0000313" key="2">
    <source>
        <dbReference type="EMBL" id="URI07247.1"/>
    </source>
</evidence>